<dbReference type="GO" id="GO:0043010">
    <property type="term" value="P:camera-type eye development"/>
    <property type="evidence" value="ECO:0007669"/>
    <property type="project" value="TreeGrafter"/>
</dbReference>
<comment type="subcellular location">
    <subcellularLocation>
        <location evidence="1">Cytoplasm</location>
        <location evidence="1">Cytoskeleton</location>
        <location evidence="1">Cilium basal body</location>
    </subcellularLocation>
    <subcellularLocation>
        <location evidence="2">Cytoplasm</location>
        <location evidence="2">Cytoskeleton</location>
        <location evidence="2">Microtubule organizing center</location>
        <location evidence="2">Centrosome</location>
    </subcellularLocation>
</comment>
<accession>A0A8D2ASE7</accession>
<keyword evidence="11" id="KW-1185">Reference proteome</keyword>
<dbReference type="GO" id="GO:1905515">
    <property type="term" value="P:non-motile cilium assembly"/>
    <property type="evidence" value="ECO:0007669"/>
    <property type="project" value="TreeGrafter"/>
</dbReference>
<evidence type="ECO:0000256" key="1">
    <source>
        <dbReference type="ARBA" id="ARBA00004120"/>
    </source>
</evidence>
<gene>
    <name evidence="10" type="primary">CEP290</name>
</gene>
<organism evidence="10 11">
    <name type="scientific">Sciurus vulgaris</name>
    <name type="common">Eurasian red squirrel</name>
    <dbReference type="NCBI Taxonomy" id="55149"/>
    <lineage>
        <taxon>Eukaryota</taxon>
        <taxon>Metazoa</taxon>
        <taxon>Chordata</taxon>
        <taxon>Craniata</taxon>
        <taxon>Vertebrata</taxon>
        <taxon>Euteleostomi</taxon>
        <taxon>Mammalia</taxon>
        <taxon>Eutheria</taxon>
        <taxon>Euarchontoglires</taxon>
        <taxon>Glires</taxon>
        <taxon>Rodentia</taxon>
        <taxon>Sciuromorpha</taxon>
        <taxon>Sciuridae</taxon>
        <taxon>Sciurinae</taxon>
        <taxon>Sciurini</taxon>
        <taxon>Sciurus</taxon>
    </lineage>
</organism>
<proteinExistence type="predicted"/>
<evidence type="ECO:0000256" key="2">
    <source>
        <dbReference type="ARBA" id="ARBA00004300"/>
    </source>
</evidence>
<keyword evidence="3" id="KW-0963">Cytoplasm</keyword>
<feature type="region of interest" description="Disordered" evidence="9">
    <location>
        <begin position="128"/>
        <end position="170"/>
    </location>
</feature>
<name>A0A8D2ASE7_SCIVU</name>
<evidence type="ECO:0000313" key="10">
    <source>
        <dbReference type="Ensembl" id="ENSSVLP00005004136.1"/>
    </source>
</evidence>
<evidence type="ECO:0000313" key="11">
    <source>
        <dbReference type="Proteomes" id="UP000694564"/>
    </source>
</evidence>
<dbReference type="OrthoDB" id="6351660at2759"/>
<dbReference type="PANTHER" id="PTHR18879:SF20">
    <property type="entry name" value="CENTROSOMAL PROTEIN OF 290 KDA"/>
    <property type="match status" value="1"/>
</dbReference>
<keyword evidence="7" id="KW-0966">Cell projection</keyword>
<sequence>MPPNINWKEIIKIDPDELPRQEELADNLLISLSKVEVNELKNENQENVIHLFRITQSLMKMKAQEVELALEEVEKAGEEQAKFENQLKTKVMKLENELEMAQQSAGGRDTRFLRDEIRQLEKQLEQKDRELEDMEKELEKEKKVNEQLALRNEEAENENSKLRRENKRLKKKNEQLRQDIIDYQKQIDSQKESLLSRRGEDSDYRSQLSKKNYELVQYLDEIQTLTEANEKIEVQNQEMRKNLEESVQEMEKMTDEYNRMKAIVHQSDNIMDQLKKENDHYRLQVKELTDLLKAKNEEDDPIMVAVNAKVEEWKLILSSKDDEIIEYQQMLHNLKEKLKNAQLDADKSNIMALQQGIQDRDSQIKMLTEQVEQYTKEMEKNTFIIEDLRNELQRSKGASSLSQQNHFMKIQSKVQILEEKTKEAERTAELAESDAREKDKELVEALKRLKDYESGVYGLEDAVVEIKNYKNQVKIRDREIEELTKEINKLELKINDFLDENEALRERVGLEPKTMIDLTEFRNSKRLKQQQYRAENQVLLKEASIESLEEERLNLKKKIRQMAQERGKRNAISGLTIEDLNLTEDFSQGDRIGERKLNFVNLKNMSEAQSKNEFLSRELIEKERDLERSRTVINKFQNKLKELVEENKQLEEGMKEILQAIKEMQKDPDIKGSETSLIIPSLERLVNAIESKNAEGIFDASLHLKAQVDQLTGRNEELRQELKESRKEAINYSQQLAKANLKIDHLEKETNLLRQSEGSNVVFKGVDLPDGIAPSSANIINSQNEYLIHLLQELESKEKVKEFRGFS</sequence>
<dbReference type="GO" id="GO:0097711">
    <property type="term" value="P:ciliary basal body-plasma membrane docking"/>
    <property type="evidence" value="ECO:0007669"/>
    <property type="project" value="TreeGrafter"/>
</dbReference>
<dbReference type="GO" id="GO:0001822">
    <property type="term" value="P:kidney development"/>
    <property type="evidence" value="ECO:0007669"/>
    <property type="project" value="TreeGrafter"/>
</dbReference>
<feature type="coiled-coil region" evidence="8">
    <location>
        <begin position="538"/>
        <end position="568"/>
    </location>
</feature>
<dbReference type="AlphaFoldDB" id="A0A8D2ASE7"/>
<keyword evidence="4" id="KW-0970">Cilium biogenesis/degradation</keyword>
<reference evidence="10" key="1">
    <citation type="submission" date="2025-08" db="UniProtKB">
        <authorList>
            <consortium name="Ensembl"/>
        </authorList>
    </citation>
    <scope>IDENTIFICATION</scope>
</reference>
<feature type="coiled-coil region" evidence="8">
    <location>
        <begin position="605"/>
        <end position="667"/>
    </location>
</feature>
<evidence type="ECO:0000256" key="5">
    <source>
        <dbReference type="ARBA" id="ARBA00023054"/>
    </source>
</evidence>
<feature type="coiled-coil region" evidence="8">
    <location>
        <begin position="701"/>
        <end position="756"/>
    </location>
</feature>
<dbReference type="Ensembl" id="ENSSVLT00005004550.1">
    <property type="protein sequence ID" value="ENSSVLP00005004136.1"/>
    <property type="gene ID" value="ENSSVLG00005003075.1"/>
</dbReference>
<protein>
    <submittedName>
        <fullName evidence="10">Centrosomal protein 290</fullName>
    </submittedName>
</protein>
<dbReference type="GO" id="GO:1905349">
    <property type="term" value="P:ciliary transition zone assembly"/>
    <property type="evidence" value="ECO:0007669"/>
    <property type="project" value="TreeGrafter"/>
</dbReference>
<evidence type="ECO:0000256" key="7">
    <source>
        <dbReference type="ARBA" id="ARBA00023273"/>
    </source>
</evidence>
<dbReference type="Proteomes" id="UP000694564">
    <property type="component" value="Chromosome 5"/>
</dbReference>
<evidence type="ECO:0000256" key="4">
    <source>
        <dbReference type="ARBA" id="ARBA00022794"/>
    </source>
</evidence>
<keyword evidence="6" id="KW-0206">Cytoskeleton</keyword>
<reference evidence="10" key="2">
    <citation type="submission" date="2025-09" db="UniProtKB">
        <authorList>
            <consortium name="Ensembl"/>
        </authorList>
    </citation>
    <scope>IDENTIFICATION</scope>
</reference>
<evidence type="ECO:0000256" key="9">
    <source>
        <dbReference type="SAM" id="MobiDB-lite"/>
    </source>
</evidence>
<evidence type="ECO:0000256" key="3">
    <source>
        <dbReference type="ARBA" id="ARBA00022490"/>
    </source>
</evidence>
<keyword evidence="5 8" id="KW-0175">Coiled coil</keyword>
<dbReference type="GO" id="GO:0034451">
    <property type="term" value="C:centriolar satellite"/>
    <property type="evidence" value="ECO:0007669"/>
    <property type="project" value="TreeGrafter"/>
</dbReference>
<dbReference type="GeneTree" id="ENSGT00730000111039"/>
<evidence type="ECO:0000256" key="8">
    <source>
        <dbReference type="SAM" id="Coils"/>
    </source>
</evidence>
<feature type="compositionally biased region" description="Basic and acidic residues" evidence="9">
    <location>
        <begin position="137"/>
        <end position="163"/>
    </location>
</feature>
<evidence type="ECO:0000256" key="6">
    <source>
        <dbReference type="ARBA" id="ARBA00023212"/>
    </source>
</evidence>
<dbReference type="InterPro" id="IPR026201">
    <property type="entry name" value="Cep290"/>
</dbReference>
<dbReference type="GO" id="GO:0035869">
    <property type="term" value="C:ciliary transition zone"/>
    <property type="evidence" value="ECO:0007669"/>
    <property type="project" value="TreeGrafter"/>
</dbReference>
<dbReference type="PANTHER" id="PTHR18879">
    <property type="entry name" value="CENTROSOMAL PROTEIN OF 290 KDA"/>
    <property type="match status" value="1"/>
</dbReference>